<comment type="caution">
    <text evidence="3">The sequence shown here is derived from an EMBL/GenBank/DDBJ whole genome shotgun (WGS) entry which is preliminary data.</text>
</comment>
<feature type="non-terminal residue" evidence="3">
    <location>
        <position position="1"/>
    </location>
</feature>
<evidence type="ECO:0000256" key="1">
    <source>
        <dbReference type="SAM" id="Coils"/>
    </source>
</evidence>
<dbReference type="OrthoDB" id="7459479at2759"/>
<reference evidence="3" key="1">
    <citation type="submission" date="2021-04" db="EMBL/GenBank/DDBJ databases">
        <authorList>
            <consortium name="Molecular Ecology Group"/>
        </authorList>
    </citation>
    <scope>NUCLEOTIDE SEQUENCE</scope>
</reference>
<dbReference type="GO" id="GO:0051315">
    <property type="term" value="P:attachment of mitotic spindle microtubules to kinetochore"/>
    <property type="evidence" value="ECO:0007669"/>
    <property type="project" value="InterPro"/>
</dbReference>
<keyword evidence="1" id="KW-0175">Coiled coil</keyword>
<evidence type="ECO:0000313" key="4">
    <source>
        <dbReference type="Proteomes" id="UP000678393"/>
    </source>
</evidence>
<evidence type="ECO:0000259" key="2">
    <source>
        <dbReference type="Pfam" id="PF24487"/>
    </source>
</evidence>
<feature type="non-terminal residue" evidence="3">
    <location>
        <position position="333"/>
    </location>
</feature>
<accession>A0A8S3ZDS6</accession>
<feature type="coiled-coil region" evidence="1">
    <location>
        <begin position="262"/>
        <end position="326"/>
    </location>
</feature>
<dbReference type="Proteomes" id="UP000678393">
    <property type="component" value="Unassembled WGS sequence"/>
</dbReference>
<sequence length="333" mass="38490">ILFDYYEKTYNAFLAGADSYDTFTSDLEAILCQKYQIGNIDAVQAENARLEEEVGLIDQVEENQKQLKERIEMSRHDKMVMDRYISNLHQHKAMLEGELKKRIDEYAILNSDLQAEKETLAHLEEVYQKQDLTPADVERLKAEQEALKQQVEQLDKQIANIDTDNWNITIEQAKINEKVETEVASYNRMAIALKLVPETAELAGGKDYRLRSGFASDIVGSFEDVIKPLLTSMKKMCTTELHQKSKEKFQLTYEIEQFLEVINERKELVAQMTKELANKEAEIESMKQLLHSGKKTEELETLRQKSIQLEALAKQAEAERARVQDEYQTVCKL</sequence>
<gene>
    <name evidence="3" type="ORF">CUNI_LOCUS12917</name>
</gene>
<dbReference type="InterPro" id="IPR005550">
    <property type="entry name" value="Kinetochore_Ndc80"/>
</dbReference>
<dbReference type="PANTHER" id="PTHR10643">
    <property type="entry name" value="KINETOCHORE PROTEIN NDC80"/>
    <property type="match status" value="1"/>
</dbReference>
<protein>
    <recommendedName>
        <fullName evidence="2">Kinetochore protein NDC80 loop region domain-containing protein</fullName>
    </recommendedName>
</protein>
<feature type="coiled-coil region" evidence="1">
    <location>
        <begin position="106"/>
        <end position="164"/>
    </location>
</feature>
<dbReference type="AlphaFoldDB" id="A0A8S3ZDS6"/>
<organism evidence="3 4">
    <name type="scientific">Candidula unifasciata</name>
    <dbReference type="NCBI Taxonomy" id="100452"/>
    <lineage>
        <taxon>Eukaryota</taxon>
        <taxon>Metazoa</taxon>
        <taxon>Spiralia</taxon>
        <taxon>Lophotrochozoa</taxon>
        <taxon>Mollusca</taxon>
        <taxon>Gastropoda</taxon>
        <taxon>Heterobranchia</taxon>
        <taxon>Euthyneura</taxon>
        <taxon>Panpulmonata</taxon>
        <taxon>Eupulmonata</taxon>
        <taxon>Stylommatophora</taxon>
        <taxon>Helicina</taxon>
        <taxon>Helicoidea</taxon>
        <taxon>Geomitridae</taxon>
        <taxon>Candidula</taxon>
    </lineage>
</organism>
<feature type="coiled-coil region" evidence="1">
    <location>
        <begin position="43"/>
        <end position="77"/>
    </location>
</feature>
<dbReference type="PANTHER" id="PTHR10643:SF2">
    <property type="entry name" value="KINETOCHORE PROTEIN NDC80 HOMOLOG"/>
    <property type="match status" value="1"/>
</dbReference>
<feature type="domain" description="Kinetochore protein NDC80 loop region" evidence="2">
    <location>
        <begin position="148"/>
        <end position="331"/>
    </location>
</feature>
<dbReference type="InterPro" id="IPR057091">
    <property type="entry name" value="NDC80_loop"/>
</dbReference>
<proteinExistence type="predicted"/>
<keyword evidence="4" id="KW-1185">Reference proteome</keyword>
<name>A0A8S3ZDS6_9EUPU</name>
<evidence type="ECO:0000313" key="3">
    <source>
        <dbReference type="EMBL" id="CAG5127359.1"/>
    </source>
</evidence>
<dbReference type="EMBL" id="CAJHNH020002666">
    <property type="protein sequence ID" value="CAG5127359.1"/>
    <property type="molecule type" value="Genomic_DNA"/>
</dbReference>
<dbReference type="GO" id="GO:0031262">
    <property type="term" value="C:Ndc80 complex"/>
    <property type="evidence" value="ECO:0007669"/>
    <property type="project" value="InterPro"/>
</dbReference>
<dbReference type="Pfam" id="PF24487">
    <property type="entry name" value="NDC80_loop"/>
    <property type="match status" value="1"/>
</dbReference>